<reference evidence="2 3" key="1">
    <citation type="submission" date="2019-08" db="EMBL/GenBank/DDBJ databases">
        <title>The genome of the soybean aphid Biotype 1, its phylome, world population structure and adaptation to the North American continent.</title>
        <authorList>
            <person name="Giordano R."/>
            <person name="Donthu R.K."/>
            <person name="Hernandez A.G."/>
            <person name="Wright C.L."/>
            <person name="Zimin A.V."/>
        </authorList>
    </citation>
    <scope>NUCLEOTIDE SEQUENCE [LARGE SCALE GENOMIC DNA]</scope>
    <source>
        <tissue evidence="2">Whole aphids</tissue>
    </source>
</reference>
<keyword evidence="1" id="KW-1133">Transmembrane helix</keyword>
<evidence type="ECO:0000313" key="2">
    <source>
        <dbReference type="EMBL" id="KAE9534791.1"/>
    </source>
</evidence>
<organism evidence="2 3">
    <name type="scientific">Aphis glycines</name>
    <name type="common">Soybean aphid</name>
    <dbReference type="NCBI Taxonomy" id="307491"/>
    <lineage>
        <taxon>Eukaryota</taxon>
        <taxon>Metazoa</taxon>
        <taxon>Ecdysozoa</taxon>
        <taxon>Arthropoda</taxon>
        <taxon>Hexapoda</taxon>
        <taxon>Insecta</taxon>
        <taxon>Pterygota</taxon>
        <taxon>Neoptera</taxon>
        <taxon>Paraneoptera</taxon>
        <taxon>Hemiptera</taxon>
        <taxon>Sternorrhyncha</taxon>
        <taxon>Aphidomorpha</taxon>
        <taxon>Aphidoidea</taxon>
        <taxon>Aphididae</taxon>
        <taxon>Aphidini</taxon>
        <taxon>Aphis</taxon>
        <taxon>Aphis</taxon>
    </lineage>
</organism>
<accession>A0A6G0TL98</accession>
<proteinExistence type="predicted"/>
<keyword evidence="1" id="KW-0812">Transmembrane</keyword>
<feature type="transmembrane region" description="Helical" evidence="1">
    <location>
        <begin position="84"/>
        <end position="104"/>
    </location>
</feature>
<comment type="caution">
    <text evidence="2">The sequence shown here is derived from an EMBL/GenBank/DDBJ whole genome shotgun (WGS) entry which is preliminary data.</text>
</comment>
<dbReference type="AlphaFoldDB" id="A0A6G0TL98"/>
<keyword evidence="1" id="KW-0472">Membrane</keyword>
<name>A0A6G0TL98_APHGL</name>
<feature type="transmembrane region" description="Helical" evidence="1">
    <location>
        <begin position="147"/>
        <end position="168"/>
    </location>
</feature>
<keyword evidence="3" id="KW-1185">Reference proteome</keyword>
<dbReference type="Proteomes" id="UP000475862">
    <property type="component" value="Unassembled WGS sequence"/>
</dbReference>
<gene>
    <name evidence="2" type="ORF">AGLY_008083</name>
</gene>
<evidence type="ECO:0000256" key="1">
    <source>
        <dbReference type="SAM" id="Phobius"/>
    </source>
</evidence>
<evidence type="ECO:0000313" key="3">
    <source>
        <dbReference type="Proteomes" id="UP000475862"/>
    </source>
</evidence>
<protein>
    <submittedName>
        <fullName evidence="2">Uncharacterized protein</fullName>
    </submittedName>
</protein>
<sequence>MPCMNFVKCSFPAGSARSSFKLKAHRFILRTLIINKITHECLSQSHTSTLSNNQGLLNSGGVKNGSYSAYCSNFILRRSSFSRIAVMSFFIDSMVGLPMLVFTGSCIGTKLLMSPFAKYQAVNKFKYYQCHLLPLVYAHPKMHVLDYLIFFFPCDLFFCLLYFGPLLVKIQIPIFEIKLFEVLLSFQLHNRPILNQLRSDLEKQLIPSKLYKTDASTKPLTK</sequence>
<dbReference type="EMBL" id="VYZN01000027">
    <property type="protein sequence ID" value="KAE9534791.1"/>
    <property type="molecule type" value="Genomic_DNA"/>
</dbReference>